<dbReference type="AlphaFoldDB" id="A0AAN7VBP6"/>
<evidence type="ECO:0000256" key="9">
    <source>
        <dbReference type="ARBA" id="ARBA00023163"/>
    </source>
</evidence>
<keyword evidence="5" id="KW-0862">Zinc</keyword>
<evidence type="ECO:0000256" key="3">
    <source>
        <dbReference type="ARBA" id="ARBA00022723"/>
    </source>
</evidence>
<keyword evidence="8 12" id="KW-0238">DNA-binding</keyword>
<keyword evidence="11" id="KW-0131">Cell cycle</keyword>
<evidence type="ECO:0000256" key="6">
    <source>
        <dbReference type="ARBA" id="ARBA00023015"/>
    </source>
</evidence>
<dbReference type="InterPro" id="IPR006612">
    <property type="entry name" value="THAP_Znf"/>
</dbReference>
<name>A0AAN7VBP6_9COLE</name>
<keyword evidence="7" id="KW-0175">Coiled coil</keyword>
<dbReference type="PANTHER" id="PTHR46600:SF1">
    <property type="entry name" value="THAP DOMAIN-CONTAINING PROTEIN 1"/>
    <property type="match status" value="1"/>
</dbReference>
<reference evidence="14 15" key="1">
    <citation type="journal article" date="2024" name="Insects">
        <title>An Improved Chromosome-Level Genome Assembly of the Firefly Pyrocoelia pectoralis.</title>
        <authorList>
            <person name="Fu X."/>
            <person name="Meyer-Rochow V.B."/>
            <person name="Ballantyne L."/>
            <person name="Zhu X."/>
        </authorList>
    </citation>
    <scope>NUCLEOTIDE SEQUENCE [LARGE SCALE GENOMIC DNA]</scope>
    <source>
        <strain evidence="14">XCY_ONT2</strain>
    </source>
</reference>
<dbReference type="Proteomes" id="UP001329430">
    <property type="component" value="Chromosome 6"/>
</dbReference>
<dbReference type="SMART" id="SM00980">
    <property type="entry name" value="THAP"/>
    <property type="match status" value="1"/>
</dbReference>
<evidence type="ECO:0000256" key="2">
    <source>
        <dbReference type="ARBA" id="ARBA00006177"/>
    </source>
</evidence>
<evidence type="ECO:0000256" key="1">
    <source>
        <dbReference type="ARBA" id="ARBA00004642"/>
    </source>
</evidence>
<gene>
    <name evidence="14" type="ORF">RI129_008763</name>
</gene>
<keyword evidence="3" id="KW-0479">Metal-binding</keyword>
<evidence type="ECO:0000256" key="12">
    <source>
        <dbReference type="PROSITE-ProRule" id="PRU00309"/>
    </source>
</evidence>
<protein>
    <recommendedName>
        <fullName evidence="13">THAP-type domain-containing protein</fullName>
    </recommendedName>
</protein>
<evidence type="ECO:0000313" key="14">
    <source>
        <dbReference type="EMBL" id="KAK5642596.1"/>
    </source>
</evidence>
<proteinExistence type="inferred from homology"/>
<evidence type="ECO:0000256" key="7">
    <source>
        <dbReference type="ARBA" id="ARBA00023054"/>
    </source>
</evidence>
<sequence>MTKCFVENCKSSDRKHAAGVTFHKIPANRTKEWLKAIKRPQNTLINNQRLCSLHFCDDEFERIGVRKRVKPGVVPSKILPLESPLTSPFSVELPECEVNNGILTVEWVGTLKDDEMSTDDQVFLQPDCTELTFATTSSSNKEHLYQKLLTSEESLDFSPRSEFALATTRNYERKTVARRRVIVTESPEVQVNMKRNPSSSDASSPLASLKRHVALMHNYSLSPKHYEKQIKTVQQKVYYYREKLKTAIRTSQRRKRKIQHLRQVVKELRKKTFGVC</sequence>
<organism evidence="14 15">
    <name type="scientific">Pyrocoelia pectoralis</name>
    <dbReference type="NCBI Taxonomy" id="417401"/>
    <lineage>
        <taxon>Eukaryota</taxon>
        <taxon>Metazoa</taxon>
        <taxon>Ecdysozoa</taxon>
        <taxon>Arthropoda</taxon>
        <taxon>Hexapoda</taxon>
        <taxon>Insecta</taxon>
        <taxon>Pterygota</taxon>
        <taxon>Neoptera</taxon>
        <taxon>Endopterygota</taxon>
        <taxon>Coleoptera</taxon>
        <taxon>Polyphaga</taxon>
        <taxon>Elateriformia</taxon>
        <taxon>Elateroidea</taxon>
        <taxon>Lampyridae</taxon>
        <taxon>Lampyrinae</taxon>
        <taxon>Pyrocoelia</taxon>
    </lineage>
</organism>
<dbReference type="PANTHER" id="PTHR46600">
    <property type="entry name" value="THAP DOMAIN-CONTAINING"/>
    <property type="match status" value="1"/>
</dbReference>
<keyword evidence="6" id="KW-0805">Transcription regulation</keyword>
<keyword evidence="15" id="KW-1185">Reference proteome</keyword>
<feature type="domain" description="THAP-type" evidence="13">
    <location>
        <begin position="1"/>
        <end position="78"/>
    </location>
</feature>
<evidence type="ECO:0000256" key="4">
    <source>
        <dbReference type="ARBA" id="ARBA00022771"/>
    </source>
</evidence>
<keyword evidence="4 12" id="KW-0863">Zinc-finger</keyword>
<evidence type="ECO:0000259" key="13">
    <source>
        <dbReference type="PROSITE" id="PS50950"/>
    </source>
</evidence>
<dbReference type="Pfam" id="PF05485">
    <property type="entry name" value="THAP"/>
    <property type="match status" value="1"/>
</dbReference>
<keyword evidence="9" id="KW-0804">Transcription</keyword>
<dbReference type="SUPFAM" id="SSF57716">
    <property type="entry name" value="Glucocorticoid receptor-like (DNA-binding domain)"/>
    <property type="match status" value="1"/>
</dbReference>
<accession>A0AAN7VBP6</accession>
<dbReference type="GO" id="GO:0005654">
    <property type="term" value="C:nucleoplasm"/>
    <property type="evidence" value="ECO:0007669"/>
    <property type="project" value="UniProtKB-SubCell"/>
</dbReference>
<evidence type="ECO:0000256" key="5">
    <source>
        <dbReference type="ARBA" id="ARBA00022833"/>
    </source>
</evidence>
<dbReference type="PROSITE" id="PS50950">
    <property type="entry name" value="ZF_THAP"/>
    <property type="match status" value="1"/>
</dbReference>
<dbReference type="GO" id="GO:0043565">
    <property type="term" value="F:sequence-specific DNA binding"/>
    <property type="evidence" value="ECO:0007669"/>
    <property type="project" value="InterPro"/>
</dbReference>
<evidence type="ECO:0000256" key="10">
    <source>
        <dbReference type="ARBA" id="ARBA00023242"/>
    </source>
</evidence>
<comment type="similarity">
    <text evidence="2">Belongs to the THAP1 family.</text>
</comment>
<dbReference type="InterPro" id="IPR038441">
    <property type="entry name" value="THAP_Znf_sf"/>
</dbReference>
<evidence type="ECO:0000313" key="15">
    <source>
        <dbReference type="Proteomes" id="UP001329430"/>
    </source>
</evidence>
<dbReference type="InterPro" id="IPR026516">
    <property type="entry name" value="THAP1/10"/>
</dbReference>
<comment type="subcellular location">
    <subcellularLocation>
        <location evidence="1">Nucleus</location>
        <location evidence="1">Nucleoplasm</location>
    </subcellularLocation>
</comment>
<keyword evidence="10" id="KW-0539">Nucleus</keyword>
<evidence type="ECO:0000256" key="8">
    <source>
        <dbReference type="ARBA" id="ARBA00023125"/>
    </source>
</evidence>
<dbReference type="GO" id="GO:0008270">
    <property type="term" value="F:zinc ion binding"/>
    <property type="evidence" value="ECO:0007669"/>
    <property type="project" value="UniProtKB-KW"/>
</dbReference>
<dbReference type="EMBL" id="JAVRBK010000006">
    <property type="protein sequence ID" value="KAK5642596.1"/>
    <property type="molecule type" value="Genomic_DNA"/>
</dbReference>
<comment type="caution">
    <text evidence="14">The sequence shown here is derived from an EMBL/GenBank/DDBJ whole genome shotgun (WGS) entry which is preliminary data.</text>
</comment>
<evidence type="ECO:0000256" key="11">
    <source>
        <dbReference type="ARBA" id="ARBA00023306"/>
    </source>
</evidence>
<dbReference type="Gene3D" id="6.20.210.20">
    <property type="entry name" value="THAP domain"/>
    <property type="match status" value="1"/>
</dbReference>